<dbReference type="AlphaFoldDB" id="A0A8T5US94"/>
<dbReference type="CDD" id="cd04179">
    <property type="entry name" value="DPM_DPG-synthase_like"/>
    <property type="match status" value="1"/>
</dbReference>
<dbReference type="InterPro" id="IPR001173">
    <property type="entry name" value="Glyco_trans_2-like"/>
</dbReference>
<feature type="transmembrane region" description="Helical" evidence="1">
    <location>
        <begin position="308"/>
        <end position="330"/>
    </location>
</feature>
<reference evidence="5" key="1">
    <citation type="journal article" date="2022" name="Microbiol. Resour. Announc.">
        <title>Draft Genome Sequence of a Methanogenic Archaeon from West Spitsbergen Permafrost.</title>
        <authorList>
            <person name="Trubitsyn V."/>
            <person name="Rivkina E."/>
            <person name="Shcherbakova V."/>
        </authorList>
    </citation>
    <scope>NUCLEOTIDE SEQUENCE [LARGE SCALE GENOMIC DNA]</scope>
    <source>
        <strain evidence="5">VT</strain>
    </source>
</reference>
<dbReference type="Pfam" id="PF26629">
    <property type="entry name" value="GT2_TM_C"/>
    <property type="match status" value="1"/>
</dbReference>
<evidence type="ECO:0000259" key="3">
    <source>
        <dbReference type="Pfam" id="PF26629"/>
    </source>
</evidence>
<dbReference type="PANTHER" id="PTHR48090:SF7">
    <property type="entry name" value="RFBJ PROTEIN"/>
    <property type="match status" value="1"/>
</dbReference>
<feature type="domain" description="Glycosyltransferase 2-like" evidence="2">
    <location>
        <begin position="4"/>
        <end position="165"/>
    </location>
</feature>
<proteinExistence type="predicted"/>
<dbReference type="EMBL" id="JAIOUQ010000013">
    <property type="protein sequence ID" value="MBZ2166564.1"/>
    <property type="molecule type" value="Genomic_DNA"/>
</dbReference>
<evidence type="ECO:0000256" key="1">
    <source>
        <dbReference type="SAM" id="Phobius"/>
    </source>
</evidence>
<evidence type="ECO:0000313" key="4">
    <source>
        <dbReference type="EMBL" id="MBZ2166564.1"/>
    </source>
</evidence>
<feature type="domain" description="Low-salt glycan biosynthesis hexosyltransferase Agl6 C-terminal transmembrane region" evidence="3">
    <location>
        <begin position="281"/>
        <end position="366"/>
    </location>
</feature>
<dbReference type="Proteomes" id="UP000825933">
    <property type="component" value="Unassembled WGS sequence"/>
</dbReference>
<evidence type="ECO:0000313" key="5">
    <source>
        <dbReference type="Proteomes" id="UP000825933"/>
    </source>
</evidence>
<keyword evidence="1" id="KW-1133">Transmembrane helix</keyword>
<feature type="transmembrane region" description="Helical" evidence="1">
    <location>
        <begin position="229"/>
        <end position="250"/>
    </location>
</feature>
<dbReference type="SUPFAM" id="SSF53448">
    <property type="entry name" value="Nucleotide-diphospho-sugar transferases"/>
    <property type="match status" value="1"/>
</dbReference>
<accession>A0A8T5US94</accession>
<sequence>MKISIVIPALNEEGIVGKTVRTVPVDKLNKHGLETEIIVVDNASTDNTAKEAEEAGARVVLGSKRGYGNAYLAGFKEATGDIIVMGDADGTYPFPMTYEFIQPILKGEADFVMGSRLKGDIKEGAMPALHRYVGNPFLTWVLNKLFGAGISDAHCGMRAIKKETLKILDLKSGGMEFASEMVIEAARKNIKIAEIPITYYPREGESKLSSFADGWRHLRFMMLYRPTPFLLGPGLIALLVGLILTFTVALQGQSRLHTLILGSLLLIIGYQMLLAWIHFGAFGTVYGFSKSSGIIKKIMSYHSLGRELSVGLILLAAGVIGGLYVLYSWSAVGFGSLYQIQYAMMALILSILGIQTIFSGMFLSLLLLANDYKSD</sequence>
<dbReference type="PANTHER" id="PTHR48090">
    <property type="entry name" value="UNDECAPRENYL-PHOSPHATE 4-DEOXY-4-FORMAMIDO-L-ARABINOSE TRANSFERASE-RELATED"/>
    <property type="match status" value="1"/>
</dbReference>
<dbReference type="InterPro" id="IPR050256">
    <property type="entry name" value="Glycosyltransferase_2"/>
</dbReference>
<feature type="transmembrane region" description="Helical" evidence="1">
    <location>
        <begin position="256"/>
        <end position="288"/>
    </location>
</feature>
<dbReference type="Pfam" id="PF00535">
    <property type="entry name" value="Glycos_transf_2"/>
    <property type="match status" value="1"/>
</dbReference>
<evidence type="ECO:0000259" key="2">
    <source>
        <dbReference type="Pfam" id="PF00535"/>
    </source>
</evidence>
<feature type="transmembrane region" description="Helical" evidence="1">
    <location>
        <begin position="342"/>
        <end position="369"/>
    </location>
</feature>
<protein>
    <submittedName>
        <fullName evidence="4">Glycosyltransferase family 2 protein</fullName>
    </submittedName>
</protein>
<name>A0A8T5US94_9EURY</name>
<dbReference type="Gene3D" id="3.90.550.10">
    <property type="entry name" value="Spore Coat Polysaccharide Biosynthesis Protein SpsA, Chain A"/>
    <property type="match status" value="1"/>
</dbReference>
<comment type="caution">
    <text evidence="4">The sequence shown here is derived from an EMBL/GenBank/DDBJ whole genome shotgun (WGS) entry which is preliminary data.</text>
</comment>
<gene>
    <name evidence="4" type="ORF">K8N75_11000</name>
</gene>
<dbReference type="RefSeq" id="WP_223792112.1">
    <property type="nucleotide sequence ID" value="NZ_JAIOUQ010000013.1"/>
</dbReference>
<dbReference type="InterPro" id="IPR029044">
    <property type="entry name" value="Nucleotide-diphossugar_trans"/>
</dbReference>
<keyword evidence="1" id="KW-0812">Transmembrane</keyword>
<dbReference type="InterPro" id="IPR058718">
    <property type="entry name" value="Agl6_TM_C"/>
</dbReference>
<organism evidence="4 5">
    <name type="scientific">Methanobacterium spitsbergense</name>
    <dbReference type="NCBI Taxonomy" id="2874285"/>
    <lineage>
        <taxon>Archaea</taxon>
        <taxon>Methanobacteriati</taxon>
        <taxon>Methanobacteriota</taxon>
        <taxon>Methanomada group</taxon>
        <taxon>Methanobacteria</taxon>
        <taxon>Methanobacteriales</taxon>
        <taxon>Methanobacteriaceae</taxon>
        <taxon>Methanobacterium</taxon>
    </lineage>
</organism>
<keyword evidence="5" id="KW-1185">Reference proteome</keyword>
<keyword evidence="1" id="KW-0472">Membrane</keyword>
<dbReference type="FunFam" id="3.90.550.10:FF:000129">
    <property type="entry name" value="Glycosyltransferase family 2 protein"/>
    <property type="match status" value="1"/>
</dbReference>